<dbReference type="InterPro" id="IPR011992">
    <property type="entry name" value="EF-hand-dom_pair"/>
</dbReference>
<dbReference type="Gene3D" id="1.10.510.10">
    <property type="entry name" value="Transferase(Phosphotransferase) domain 1"/>
    <property type="match status" value="1"/>
</dbReference>
<comment type="cofactor">
    <cofactor evidence="1">
        <name>Mg(2+)</name>
        <dbReference type="ChEBI" id="CHEBI:18420"/>
    </cofactor>
</comment>
<protein>
    <recommendedName>
        <fullName evidence="12">Non-specific serine/threonine protein kinase</fullName>
    </recommendedName>
</protein>
<keyword evidence="7" id="KW-0067">ATP-binding</keyword>
<gene>
    <name evidence="11" type="ORF">BRAN1462_LOCUS55903</name>
</gene>
<sequence length="394" mass="42821">MRQVVAAVKYAHAHGIAHRDLKPENVCFCSSAAAASGFGDVKVVDWGAAFRFREAPMRTAIGSVAYSAPELSKPAEGYTEACDLWSLGVTAYVALCGKPPFWGDHQNQLRCMKDEQYPLDEAPWDKISGDAKGWVRSLLRADPAHRLAAAAALEHPWLKRPRGFARTPLCARDVFSTIRDSASYSATSSLFAALVAKQLDHQSLQQITKIFRDLDADGNGSLALGDLRRGFEEAFGADGVELRDVAAVFQHMNLAGTGSVGYTEFCAAALWRSDAISDEALRVAFREFDRNDKVKKELAACAPASCDIPVRDSFSQEFRQWLAKAGRRPSASHRQAERAHSKSTCSLWSRACSVVTGRGRSGNPSGERTAREPSCLEVAWGEPAAGLLLSPFAV</sequence>
<dbReference type="InterPro" id="IPR000719">
    <property type="entry name" value="Prot_kinase_dom"/>
</dbReference>
<evidence type="ECO:0000313" key="11">
    <source>
        <dbReference type="EMBL" id="CAD9638081.1"/>
    </source>
</evidence>
<dbReference type="EMBL" id="HBGW01088307">
    <property type="protein sequence ID" value="CAD9638081.1"/>
    <property type="molecule type" value="Transcribed_RNA"/>
</dbReference>
<proteinExistence type="inferred from homology"/>
<name>A0A7S2QBT0_9DINO</name>
<dbReference type="SUPFAM" id="SSF56112">
    <property type="entry name" value="Protein kinase-like (PK-like)"/>
    <property type="match status" value="1"/>
</dbReference>
<dbReference type="InterPro" id="IPR011009">
    <property type="entry name" value="Kinase-like_dom_sf"/>
</dbReference>
<accession>A0A7S2QBT0</accession>
<evidence type="ECO:0000256" key="1">
    <source>
        <dbReference type="ARBA" id="ARBA00001946"/>
    </source>
</evidence>
<keyword evidence="6" id="KW-0106">Calcium</keyword>
<dbReference type="GO" id="GO:0004674">
    <property type="term" value="F:protein serine/threonine kinase activity"/>
    <property type="evidence" value="ECO:0007669"/>
    <property type="project" value="UniProtKB-KW"/>
</dbReference>
<feature type="domain" description="Protein kinase" evidence="9">
    <location>
        <begin position="1"/>
        <end position="158"/>
    </location>
</feature>
<feature type="domain" description="EF-hand" evidence="10">
    <location>
        <begin position="202"/>
        <end position="237"/>
    </location>
</feature>
<keyword evidence="4" id="KW-0547">Nucleotide-binding</keyword>
<evidence type="ECO:0000256" key="8">
    <source>
        <dbReference type="ARBA" id="ARBA00024334"/>
    </source>
</evidence>
<evidence type="ECO:0000256" key="4">
    <source>
        <dbReference type="ARBA" id="ARBA00022741"/>
    </source>
</evidence>
<dbReference type="InterPro" id="IPR018247">
    <property type="entry name" value="EF_Hand_1_Ca_BS"/>
</dbReference>
<evidence type="ECO:0000256" key="5">
    <source>
        <dbReference type="ARBA" id="ARBA00022777"/>
    </source>
</evidence>
<dbReference type="GO" id="GO:0005524">
    <property type="term" value="F:ATP binding"/>
    <property type="evidence" value="ECO:0007669"/>
    <property type="project" value="UniProtKB-KW"/>
</dbReference>
<reference evidence="11" key="1">
    <citation type="submission" date="2021-01" db="EMBL/GenBank/DDBJ databases">
        <authorList>
            <person name="Corre E."/>
            <person name="Pelletier E."/>
            <person name="Niang G."/>
            <person name="Scheremetjew M."/>
            <person name="Finn R."/>
            <person name="Kale V."/>
            <person name="Holt S."/>
            <person name="Cochrane G."/>
            <person name="Meng A."/>
            <person name="Brown T."/>
            <person name="Cohen L."/>
        </authorList>
    </citation>
    <scope>NUCLEOTIDE SEQUENCE</scope>
    <source>
        <strain evidence="11">RCC3387</strain>
    </source>
</reference>
<organism evidence="11">
    <name type="scientific">Zooxanthella nutricula</name>
    <dbReference type="NCBI Taxonomy" id="1333877"/>
    <lineage>
        <taxon>Eukaryota</taxon>
        <taxon>Sar</taxon>
        <taxon>Alveolata</taxon>
        <taxon>Dinophyceae</taxon>
        <taxon>Peridiniales</taxon>
        <taxon>Peridiniales incertae sedis</taxon>
        <taxon>Zooxanthella</taxon>
    </lineage>
</organism>
<evidence type="ECO:0000256" key="2">
    <source>
        <dbReference type="ARBA" id="ARBA00022527"/>
    </source>
</evidence>
<dbReference type="SUPFAM" id="SSF47473">
    <property type="entry name" value="EF-hand"/>
    <property type="match status" value="1"/>
</dbReference>
<dbReference type="InterPro" id="IPR050205">
    <property type="entry name" value="CDPK_Ser/Thr_kinases"/>
</dbReference>
<keyword evidence="5" id="KW-0418">Kinase</keyword>
<dbReference type="InterPro" id="IPR002048">
    <property type="entry name" value="EF_hand_dom"/>
</dbReference>
<keyword evidence="2" id="KW-0723">Serine/threonine-protein kinase</keyword>
<evidence type="ECO:0000259" key="9">
    <source>
        <dbReference type="PROSITE" id="PS50011"/>
    </source>
</evidence>
<dbReference type="PROSITE" id="PS50222">
    <property type="entry name" value="EF_HAND_2"/>
    <property type="match status" value="1"/>
</dbReference>
<comment type="similarity">
    <text evidence="8">Belongs to the protein kinase superfamily. Ser/Thr protein kinase family. CDPK subfamily.</text>
</comment>
<dbReference type="PROSITE" id="PS50011">
    <property type="entry name" value="PROTEIN_KINASE_DOM"/>
    <property type="match status" value="1"/>
</dbReference>
<evidence type="ECO:0000259" key="10">
    <source>
        <dbReference type="PROSITE" id="PS50222"/>
    </source>
</evidence>
<evidence type="ECO:0000256" key="3">
    <source>
        <dbReference type="ARBA" id="ARBA00022679"/>
    </source>
</evidence>
<evidence type="ECO:0000256" key="7">
    <source>
        <dbReference type="ARBA" id="ARBA00022840"/>
    </source>
</evidence>
<dbReference type="Gene3D" id="1.10.238.10">
    <property type="entry name" value="EF-hand"/>
    <property type="match status" value="2"/>
</dbReference>
<dbReference type="SMART" id="SM00220">
    <property type="entry name" value="S_TKc"/>
    <property type="match status" value="1"/>
</dbReference>
<evidence type="ECO:0000256" key="6">
    <source>
        <dbReference type="ARBA" id="ARBA00022837"/>
    </source>
</evidence>
<dbReference type="PROSITE" id="PS00018">
    <property type="entry name" value="EF_HAND_1"/>
    <property type="match status" value="1"/>
</dbReference>
<dbReference type="Pfam" id="PF13499">
    <property type="entry name" value="EF-hand_7"/>
    <property type="match status" value="1"/>
</dbReference>
<dbReference type="PROSITE" id="PS00108">
    <property type="entry name" value="PROTEIN_KINASE_ST"/>
    <property type="match status" value="1"/>
</dbReference>
<dbReference type="InterPro" id="IPR008271">
    <property type="entry name" value="Ser/Thr_kinase_AS"/>
</dbReference>
<dbReference type="AlphaFoldDB" id="A0A7S2QBT0"/>
<evidence type="ECO:0008006" key="12">
    <source>
        <dbReference type="Google" id="ProtNLM"/>
    </source>
</evidence>
<keyword evidence="3" id="KW-0808">Transferase</keyword>
<dbReference type="Pfam" id="PF00069">
    <property type="entry name" value="Pkinase"/>
    <property type="match status" value="1"/>
</dbReference>
<dbReference type="PANTHER" id="PTHR24349">
    <property type="entry name" value="SERINE/THREONINE-PROTEIN KINASE"/>
    <property type="match status" value="1"/>
</dbReference>
<dbReference type="GO" id="GO:0005509">
    <property type="term" value="F:calcium ion binding"/>
    <property type="evidence" value="ECO:0007669"/>
    <property type="project" value="InterPro"/>
</dbReference>